<keyword evidence="1" id="KW-0805">Transcription regulation</keyword>
<reference evidence="4 5" key="1">
    <citation type="submission" date="2020-04" db="EMBL/GenBank/DDBJ databases">
        <title>Azohydromonas sp. isolated from soil.</title>
        <authorList>
            <person name="Dahal R.H."/>
        </authorList>
    </citation>
    <scope>NUCLEOTIDE SEQUENCE [LARGE SCALE GENOMIC DNA]</scope>
    <source>
        <strain evidence="4 5">G-1-1-14</strain>
    </source>
</reference>
<evidence type="ECO:0000256" key="2">
    <source>
        <dbReference type="ARBA" id="ARBA00023163"/>
    </source>
</evidence>
<dbReference type="Pfam" id="PF16509">
    <property type="entry name" value="KORA"/>
    <property type="match status" value="1"/>
</dbReference>
<keyword evidence="2" id="KW-0804">Transcription</keyword>
<evidence type="ECO:0000313" key="5">
    <source>
        <dbReference type="Proteomes" id="UP000574067"/>
    </source>
</evidence>
<keyword evidence="5" id="KW-1185">Reference proteome</keyword>
<gene>
    <name evidence="4" type="ORF">HHL10_18635</name>
</gene>
<comment type="caution">
    <text evidence="4">The sequence shown here is derived from an EMBL/GenBank/DDBJ whole genome shotgun (WGS) entry which is preliminary data.</text>
</comment>
<dbReference type="RefSeq" id="WP_169161903.1">
    <property type="nucleotide sequence ID" value="NZ_JABBFW010000014.1"/>
</dbReference>
<evidence type="ECO:0000313" key="4">
    <source>
        <dbReference type="EMBL" id="NML17002.1"/>
    </source>
</evidence>
<organism evidence="4 5">
    <name type="scientific">Azohydromonas caseinilytica</name>
    <dbReference type="NCBI Taxonomy" id="2728836"/>
    <lineage>
        <taxon>Bacteria</taxon>
        <taxon>Pseudomonadati</taxon>
        <taxon>Pseudomonadota</taxon>
        <taxon>Betaproteobacteria</taxon>
        <taxon>Burkholderiales</taxon>
        <taxon>Sphaerotilaceae</taxon>
        <taxon>Azohydromonas</taxon>
    </lineage>
</organism>
<dbReference type="EMBL" id="JABBFW010000014">
    <property type="protein sequence ID" value="NML17002.1"/>
    <property type="molecule type" value="Genomic_DNA"/>
</dbReference>
<dbReference type="InterPro" id="IPR032428">
    <property type="entry name" value="TrfB"/>
</dbReference>
<feature type="domain" description="TrfB transcriptional repressor protein" evidence="3">
    <location>
        <begin position="7"/>
        <end position="89"/>
    </location>
</feature>
<dbReference type="Gene3D" id="1.10.10.2690">
    <property type="match status" value="1"/>
</dbReference>
<proteinExistence type="predicted"/>
<evidence type="ECO:0000256" key="1">
    <source>
        <dbReference type="ARBA" id="ARBA00023015"/>
    </source>
</evidence>
<dbReference type="AlphaFoldDB" id="A0A848FCF4"/>
<name>A0A848FCF4_9BURK</name>
<dbReference type="InterPro" id="IPR053721">
    <property type="entry name" value="Fimbrial_Adhesin_Reg"/>
</dbReference>
<sequence length="102" mass="11679">MRQTKRLTPEQFELAARDLNVGEKTIYIAEAVLVQGRPQTELRDELKLSKGAVSQAVDRVWQAAQHLLPQGLLRITATLPLHQVRIVRQWEKQAMEKRGTKP</sequence>
<accession>A0A848FCF4</accession>
<protein>
    <submittedName>
        <fullName evidence="4">Transcriptional regulator</fullName>
    </submittedName>
</protein>
<evidence type="ECO:0000259" key="3">
    <source>
        <dbReference type="Pfam" id="PF16509"/>
    </source>
</evidence>
<dbReference type="Proteomes" id="UP000574067">
    <property type="component" value="Unassembled WGS sequence"/>
</dbReference>